<keyword evidence="3" id="KW-1185">Reference proteome</keyword>
<organism evidence="2 3">
    <name type="scientific">Ranatra chinensis</name>
    <dbReference type="NCBI Taxonomy" id="642074"/>
    <lineage>
        <taxon>Eukaryota</taxon>
        <taxon>Metazoa</taxon>
        <taxon>Ecdysozoa</taxon>
        <taxon>Arthropoda</taxon>
        <taxon>Hexapoda</taxon>
        <taxon>Insecta</taxon>
        <taxon>Pterygota</taxon>
        <taxon>Neoptera</taxon>
        <taxon>Paraneoptera</taxon>
        <taxon>Hemiptera</taxon>
        <taxon>Heteroptera</taxon>
        <taxon>Panheteroptera</taxon>
        <taxon>Nepomorpha</taxon>
        <taxon>Nepidae</taxon>
        <taxon>Ranatrinae</taxon>
        <taxon>Ranatra</taxon>
    </lineage>
</organism>
<feature type="compositionally biased region" description="Pro residues" evidence="1">
    <location>
        <begin position="74"/>
        <end position="84"/>
    </location>
</feature>
<sequence length="145" mass="15886">MKKDVDKAEKTLRDKGNVRDDSDTAEGALSAALRKLATPKLIHKYSLKINKSVSAMPVEPSPRYRGSASCPQPHKVPCPPPHCPETPKAPAHHHPVLLHHFPNLLRHPVLLHLVLNLLRHPPTTTLSSSTISRTFLGTLSSSTLS</sequence>
<evidence type="ECO:0000313" key="2">
    <source>
        <dbReference type="EMBL" id="KAL1124240.1"/>
    </source>
</evidence>
<feature type="region of interest" description="Disordered" evidence="1">
    <location>
        <begin position="57"/>
        <end position="90"/>
    </location>
</feature>
<dbReference type="AlphaFoldDB" id="A0ABD0YA54"/>
<evidence type="ECO:0000313" key="3">
    <source>
        <dbReference type="Proteomes" id="UP001558652"/>
    </source>
</evidence>
<dbReference type="Proteomes" id="UP001558652">
    <property type="component" value="Unassembled WGS sequence"/>
</dbReference>
<proteinExistence type="predicted"/>
<protein>
    <submittedName>
        <fullName evidence="2">Uncharacterized protein</fullName>
    </submittedName>
</protein>
<feature type="compositionally biased region" description="Basic and acidic residues" evidence="1">
    <location>
        <begin position="1"/>
        <end position="22"/>
    </location>
</feature>
<accession>A0ABD0YA54</accession>
<reference evidence="2 3" key="1">
    <citation type="submission" date="2024-07" db="EMBL/GenBank/DDBJ databases">
        <title>Chromosome-level genome assembly of the water stick insect Ranatra chinensis (Heteroptera: Nepidae).</title>
        <authorList>
            <person name="Liu X."/>
        </authorList>
    </citation>
    <scope>NUCLEOTIDE SEQUENCE [LARGE SCALE GENOMIC DNA]</scope>
    <source>
        <strain evidence="2">Cailab_2021Rc</strain>
        <tissue evidence="2">Muscle</tissue>
    </source>
</reference>
<comment type="caution">
    <text evidence="2">The sequence shown here is derived from an EMBL/GenBank/DDBJ whole genome shotgun (WGS) entry which is preliminary data.</text>
</comment>
<dbReference type="EMBL" id="JBFDAA010000011">
    <property type="protein sequence ID" value="KAL1124240.1"/>
    <property type="molecule type" value="Genomic_DNA"/>
</dbReference>
<gene>
    <name evidence="2" type="ORF">AAG570_002010</name>
</gene>
<name>A0ABD0YA54_9HEMI</name>
<feature type="region of interest" description="Disordered" evidence="1">
    <location>
        <begin position="1"/>
        <end position="24"/>
    </location>
</feature>
<evidence type="ECO:0000256" key="1">
    <source>
        <dbReference type="SAM" id="MobiDB-lite"/>
    </source>
</evidence>